<gene>
    <name evidence="3" type="ORF">D4739_03630</name>
</gene>
<feature type="domain" description="Acyltransferase 3" evidence="2">
    <location>
        <begin position="16"/>
        <end position="327"/>
    </location>
</feature>
<feature type="transmembrane region" description="Helical" evidence="1">
    <location>
        <begin position="21"/>
        <end position="41"/>
    </location>
</feature>
<keyword evidence="3" id="KW-0012">Acyltransferase</keyword>
<dbReference type="InterPro" id="IPR050879">
    <property type="entry name" value="Acyltransferase_3"/>
</dbReference>
<keyword evidence="1" id="KW-0472">Membrane</keyword>
<feature type="transmembrane region" description="Helical" evidence="1">
    <location>
        <begin position="281"/>
        <end position="300"/>
    </location>
</feature>
<feature type="transmembrane region" description="Helical" evidence="1">
    <location>
        <begin position="184"/>
        <end position="203"/>
    </location>
</feature>
<dbReference type="OrthoDB" id="5242306at2"/>
<evidence type="ECO:0000313" key="3">
    <source>
        <dbReference type="EMBL" id="RJS45398.1"/>
    </source>
</evidence>
<dbReference type="Pfam" id="PF01757">
    <property type="entry name" value="Acyl_transf_3"/>
    <property type="match status" value="1"/>
</dbReference>
<feature type="transmembrane region" description="Helical" evidence="1">
    <location>
        <begin position="124"/>
        <end position="144"/>
    </location>
</feature>
<feature type="transmembrane region" description="Helical" evidence="1">
    <location>
        <begin position="87"/>
        <end position="104"/>
    </location>
</feature>
<feature type="transmembrane region" description="Helical" evidence="1">
    <location>
        <begin position="312"/>
        <end position="332"/>
    </location>
</feature>
<evidence type="ECO:0000256" key="1">
    <source>
        <dbReference type="SAM" id="Phobius"/>
    </source>
</evidence>
<keyword evidence="1" id="KW-0812">Transmembrane</keyword>
<dbReference type="GO" id="GO:0016020">
    <property type="term" value="C:membrane"/>
    <property type="evidence" value="ECO:0007669"/>
    <property type="project" value="TreeGrafter"/>
</dbReference>
<dbReference type="PANTHER" id="PTHR23028:SF53">
    <property type="entry name" value="ACYL_TRANSF_3 DOMAIN-CONTAINING PROTEIN"/>
    <property type="match status" value="1"/>
</dbReference>
<evidence type="ECO:0000313" key="4">
    <source>
        <dbReference type="Proteomes" id="UP000276542"/>
    </source>
</evidence>
<dbReference type="AlphaFoldDB" id="A0A3A5H6A5"/>
<comment type="caution">
    <text evidence="3">The sequence shown here is derived from an EMBL/GenBank/DDBJ whole genome shotgun (WGS) entry which is preliminary data.</text>
</comment>
<keyword evidence="3" id="KW-0808">Transferase</keyword>
<dbReference type="EMBL" id="QYRP01000002">
    <property type="protein sequence ID" value="RJS45398.1"/>
    <property type="molecule type" value="Genomic_DNA"/>
</dbReference>
<proteinExistence type="predicted"/>
<dbReference type="GO" id="GO:0016747">
    <property type="term" value="F:acyltransferase activity, transferring groups other than amino-acyl groups"/>
    <property type="evidence" value="ECO:0007669"/>
    <property type="project" value="InterPro"/>
</dbReference>
<dbReference type="PANTHER" id="PTHR23028">
    <property type="entry name" value="ACETYLTRANSFERASE"/>
    <property type="match status" value="1"/>
</dbReference>
<feature type="transmembrane region" description="Helical" evidence="1">
    <location>
        <begin position="248"/>
        <end position="269"/>
    </location>
</feature>
<keyword evidence="1" id="KW-1133">Transmembrane helix</keyword>
<reference evidence="4" key="1">
    <citation type="submission" date="2018-09" db="EMBL/GenBank/DDBJ databases">
        <authorList>
            <person name="Zhu H."/>
        </authorList>
    </citation>
    <scope>NUCLEOTIDE SEQUENCE [LARGE SCALE GENOMIC DNA]</scope>
    <source>
        <strain evidence="4">K1W22B-1</strain>
    </source>
</reference>
<feature type="transmembrane region" description="Helical" evidence="1">
    <location>
        <begin position="47"/>
        <end position="66"/>
    </location>
</feature>
<feature type="transmembrane region" description="Helical" evidence="1">
    <location>
        <begin position="156"/>
        <end position="178"/>
    </location>
</feature>
<accession>A0A3A5H6A5</accession>
<dbReference type="RefSeq" id="WP_120059298.1">
    <property type="nucleotide sequence ID" value="NZ_QYRP01000002.1"/>
</dbReference>
<evidence type="ECO:0000259" key="2">
    <source>
        <dbReference type="Pfam" id="PF01757"/>
    </source>
</evidence>
<dbReference type="GO" id="GO:0000271">
    <property type="term" value="P:polysaccharide biosynthetic process"/>
    <property type="evidence" value="ECO:0007669"/>
    <property type="project" value="TreeGrafter"/>
</dbReference>
<keyword evidence="4" id="KW-1185">Reference proteome</keyword>
<sequence>MNDAKNADRGELPLLSGLRGVAAGIVLVSHAAIIGFLPSLLGHGFGQVGVMIFFVLSGFLMGHLYLPREISRQAIGTYLRARIGRVVPLYVAVIAISVVLTTWVDSDFRYAIDVSSIDTLAPALLFVSAPYELWTIPVEMQFYLAFIPAWWLFRKYGVLGVLVVAAAISVPAAFYFVFLHEKYSILPTYGFAFFIGTTIAAVLPRLKTALEGRVPAATGALVFGAVFINSPGLREALGLSLAPGQYYIAVWLDPITWALVCGLFVCCLLNQRSLHFLDGRAFKFLGDISYGLYLLHYPILELFSRHFGESPLSLIAGVTTTVGTAWLSHRYFEIPVMRKIRAHRSHPVLNQSQAPQS</sequence>
<organism evidence="3 4">
    <name type="scientific">Nocardioides cavernaquae</name>
    <dbReference type="NCBI Taxonomy" id="2321396"/>
    <lineage>
        <taxon>Bacteria</taxon>
        <taxon>Bacillati</taxon>
        <taxon>Actinomycetota</taxon>
        <taxon>Actinomycetes</taxon>
        <taxon>Propionibacteriales</taxon>
        <taxon>Nocardioidaceae</taxon>
        <taxon>Nocardioides</taxon>
    </lineage>
</organism>
<feature type="transmembrane region" description="Helical" evidence="1">
    <location>
        <begin position="210"/>
        <end position="228"/>
    </location>
</feature>
<dbReference type="InterPro" id="IPR002656">
    <property type="entry name" value="Acyl_transf_3_dom"/>
</dbReference>
<dbReference type="Proteomes" id="UP000276542">
    <property type="component" value="Unassembled WGS sequence"/>
</dbReference>
<protein>
    <submittedName>
        <fullName evidence="3">Acyltransferase</fullName>
    </submittedName>
</protein>
<name>A0A3A5H6A5_9ACTN</name>